<sequence length="234" mass="26520">MKKPKVFILDMDGLMFETGRLAYRAYLTSAKLYDYQMTHDVYYDLTGRTHPEILVKMKQLYGVDQPIDDWRQEMIQAKEALLQQEKRVYAKSGLFTLLEYARSEQIKVIVASSNLNSQIMRYLEMEHVTSYIDAVVSGEEVKQGKPDPEIFLTALAKSGESKEHALVFEDSIVGIQAATNAGIASVLIPDDITDLPQYQGQHLVDETQFTKATASATFVFDTLAQATDYLRQIM</sequence>
<dbReference type="InterPro" id="IPR023198">
    <property type="entry name" value="PGP-like_dom2"/>
</dbReference>
<gene>
    <name evidence="1" type="ORF">I573_00283</name>
</gene>
<dbReference type="PATRIC" id="fig|1140003.3.peg.282"/>
<dbReference type="PANTHER" id="PTHR18901">
    <property type="entry name" value="2-DEOXYGLUCOSE-6-PHOSPHATE PHOSPHATASE 2"/>
    <property type="match status" value="1"/>
</dbReference>
<dbReference type="SUPFAM" id="SSF56784">
    <property type="entry name" value="HAD-like"/>
    <property type="match status" value="1"/>
</dbReference>
<reference evidence="1 2" key="1">
    <citation type="submission" date="2013-03" db="EMBL/GenBank/DDBJ databases">
        <title>The Genome Sequence of Enterococcus sulfureus ATCC_49903 (PacBio/Illumina hybrid assembly).</title>
        <authorList>
            <consortium name="The Broad Institute Genomics Platform"/>
            <consortium name="The Broad Institute Genome Sequencing Center for Infectious Disease"/>
            <person name="Earl A."/>
            <person name="Russ C."/>
            <person name="Gilmore M."/>
            <person name="Surin D."/>
            <person name="Walker B."/>
            <person name="Young S."/>
            <person name="Zeng Q."/>
            <person name="Gargeya S."/>
            <person name="Fitzgerald M."/>
            <person name="Haas B."/>
            <person name="Abouelleil A."/>
            <person name="Allen A.W."/>
            <person name="Alvarado L."/>
            <person name="Arachchi H.M."/>
            <person name="Berlin A.M."/>
            <person name="Chapman S.B."/>
            <person name="Gainer-Dewar J."/>
            <person name="Goldberg J."/>
            <person name="Griggs A."/>
            <person name="Gujja S."/>
            <person name="Hansen M."/>
            <person name="Howarth C."/>
            <person name="Imamovic A."/>
            <person name="Ireland A."/>
            <person name="Larimer J."/>
            <person name="McCowan C."/>
            <person name="Murphy C."/>
            <person name="Pearson M."/>
            <person name="Poon T.W."/>
            <person name="Priest M."/>
            <person name="Roberts A."/>
            <person name="Saif S."/>
            <person name="Shea T."/>
            <person name="Sisk P."/>
            <person name="Sykes S."/>
            <person name="Wortman J."/>
            <person name="Nusbaum C."/>
            <person name="Birren B."/>
        </authorList>
    </citation>
    <scope>NUCLEOTIDE SEQUENCE [LARGE SCALE GENOMIC DNA]</scope>
    <source>
        <strain evidence="1 2">ATCC 49903</strain>
    </source>
</reference>
<dbReference type="SFLD" id="SFLDS00003">
    <property type="entry name" value="Haloacid_Dehalogenase"/>
    <property type="match status" value="1"/>
</dbReference>
<dbReference type="Gene3D" id="3.40.50.1000">
    <property type="entry name" value="HAD superfamily/HAD-like"/>
    <property type="match status" value="1"/>
</dbReference>
<dbReference type="EMBL" id="ASWO01000001">
    <property type="protein sequence ID" value="EOT87227.1"/>
    <property type="molecule type" value="Genomic_DNA"/>
</dbReference>
<evidence type="ECO:0000313" key="2">
    <source>
        <dbReference type="Proteomes" id="UP000015961"/>
    </source>
</evidence>
<keyword evidence="2" id="KW-1185">Reference proteome</keyword>
<dbReference type="OrthoDB" id="9797743at2"/>
<dbReference type="RefSeq" id="WP_016184779.1">
    <property type="nucleotide sequence ID" value="NZ_ASWO01000001.1"/>
</dbReference>
<dbReference type="Pfam" id="PF13419">
    <property type="entry name" value="HAD_2"/>
    <property type="match status" value="1"/>
</dbReference>
<dbReference type="Proteomes" id="UP000015961">
    <property type="component" value="Unassembled WGS sequence"/>
</dbReference>
<dbReference type="PANTHER" id="PTHR18901:SF38">
    <property type="entry name" value="PSEUDOURIDINE-5'-PHOSPHATASE"/>
    <property type="match status" value="1"/>
</dbReference>
<dbReference type="InterPro" id="IPR023214">
    <property type="entry name" value="HAD_sf"/>
</dbReference>
<protein>
    <recommendedName>
        <fullName evidence="3">HAD superfamily hydrolase</fullName>
    </recommendedName>
</protein>
<comment type="caution">
    <text evidence="1">The sequence shown here is derived from an EMBL/GenBank/DDBJ whole genome shotgun (WGS) entry which is preliminary data.</text>
</comment>
<evidence type="ECO:0008006" key="3">
    <source>
        <dbReference type="Google" id="ProtNLM"/>
    </source>
</evidence>
<dbReference type="InterPro" id="IPR041492">
    <property type="entry name" value="HAD_2"/>
</dbReference>
<dbReference type="Gene3D" id="1.10.150.240">
    <property type="entry name" value="Putative phosphatase, domain 2"/>
    <property type="match status" value="1"/>
</dbReference>
<dbReference type="InterPro" id="IPR006439">
    <property type="entry name" value="HAD-SF_hydro_IA"/>
</dbReference>
<dbReference type="AlphaFoldDB" id="S0P084"/>
<dbReference type="STRING" id="1140003.OMY_00288"/>
<dbReference type="NCBIfam" id="TIGR01509">
    <property type="entry name" value="HAD-SF-IA-v3"/>
    <property type="match status" value="1"/>
</dbReference>
<dbReference type="SFLD" id="SFLDG01129">
    <property type="entry name" value="C1.5:_HAD__Beta-PGM__Phosphata"/>
    <property type="match status" value="1"/>
</dbReference>
<dbReference type="InterPro" id="IPR036412">
    <property type="entry name" value="HAD-like_sf"/>
</dbReference>
<organism evidence="1 2">
    <name type="scientific">Enterococcus sulfureus ATCC 49903</name>
    <dbReference type="NCBI Taxonomy" id="1140003"/>
    <lineage>
        <taxon>Bacteria</taxon>
        <taxon>Bacillati</taxon>
        <taxon>Bacillota</taxon>
        <taxon>Bacilli</taxon>
        <taxon>Lactobacillales</taxon>
        <taxon>Enterococcaceae</taxon>
        <taxon>Enterococcus</taxon>
    </lineage>
</organism>
<dbReference type="CDD" id="cd07505">
    <property type="entry name" value="HAD_BPGM-like"/>
    <property type="match status" value="1"/>
</dbReference>
<proteinExistence type="predicted"/>
<name>S0P084_9ENTE</name>
<evidence type="ECO:0000313" key="1">
    <source>
        <dbReference type="EMBL" id="EOT87227.1"/>
    </source>
</evidence>
<accession>S0P084</accession>
<dbReference type="eggNOG" id="COG0637">
    <property type="taxonomic scope" value="Bacteria"/>
</dbReference>